<dbReference type="PANTHER" id="PTHR21663">
    <property type="entry name" value="HYPOTHETICAL HEAT DOMAIN-CONTAINING"/>
    <property type="match status" value="1"/>
</dbReference>
<dbReference type="EMBL" id="UYYB01103626">
    <property type="protein sequence ID" value="VDM79006.1"/>
    <property type="molecule type" value="Genomic_DNA"/>
</dbReference>
<sequence>MFFTEFSLVSLLTQSLCRLLCATTADEWRLLNQPARRIHEFAMQRLNAVAPTWPTEFKQVLACHPTLKKRLENALLFQSNRQMQAQQVAKAKAVAAESKTMHLTQQPTIKLTMDFNSFGKAAS</sequence>
<gene>
    <name evidence="2" type="ORF">SVUK_LOCUS14004</name>
</gene>
<dbReference type="GO" id="GO:0030139">
    <property type="term" value="C:endocytic vesicle"/>
    <property type="evidence" value="ECO:0007669"/>
    <property type="project" value="TreeGrafter"/>
</dbReference>
<feature type="signal peptide" evidence="1">
    <location>
        <begin position="1"/>
        <end position="17"/>
    </location>
</feature>
<dbReference type="GO" id="GO:0005829">
    <property type="term" value="C:cytosol"/>
    <property type="evidence" value="ECO:0007669"/>
    <property type="project" value="GOC"/>
</dbReference>
<dbReference type="OrthoDB" id="5852985at2759"/>
<dbReference type="GO" id="GO:0005794">
    <property type="term" value="C:Golgi apparatus"/>
    <property type="evidence" value="ECO:0007669"/>
    <property type="project" value="TreeGrafter"/>
</dbReference>
<keyword evidence="3" id="KW-1185">Reference proteome</keyword>
<dbReference type="GO" id="GO:0008104">
    <property type="term" value="P:intracellular protein localization"/>
    <property type="evidence" value="ECO:0007669"/>
    <property type="project" value="TreeGrafter"/>
</dbReference>
<dbReference type="AlphaFoldDB" id="A0A3P7J6Y6"/>
<dbReference type="GO" id="GO:0006897">
    <property type="term" value="P:endocytosis"/>
    <property type="evidence" value="ECO:0007669"/>
    <property type="project" value="TreeGrafter"/>
</dbReference>
<evidence type="ECO:0000313" key="2">
    <source>
        <dbReference type="EMBL" id="VDM79006.1"/>
    </source>
</evidence>
<dbReference type="PANTHER" id="PTHR21663:SF0">
    <property type="entry name" value="HEAT REPEAT-CONTAINING PROTEIN 5B"/>
    <property type="match status" value="1"/>
</dbReference>
<organism evidence="2 3">
    <name type="scientific">Strongylus vulgaris</name>
    <name type="common">Blood worm</name>
    <dbReference type="NCBI Taxonomy" id="40348"/>
    <lineage>
        <taxon>Eukaryota</taxon>
        <taxon>Metazoa</taxon>
        <taxon>Ecdysozoa</taxon>
        <taxon>Nematoda</taxon>
        <taxon>Chromadorea</taxon>
        <taxon>Rhabditida</taxon>
        <taxon>Rhabditina</taxon>
        <taxon>Rhabditomorpha</taxon>
        <taxon>Strongyloidea</taxon>
        <taxon>Strongylidae</taxon>
        <taxon>Strongylus</taxon>
    </lineage>
</organism>
<keyword evidence="1" id="KW-0732">Signal</keyword>
<dbReference type="Proteomes" id="UP000270094">
    <property type="component" value="Unassembled WGS sequence"/>
</dbReference>
<dbReference type="GO" id="GO:0042147">
    <property type="term" value="P:retrograde transport, endosome to Golgi"/>
    <property type="evidence" value="ECO:0007669"/>
    <property type="project" value="TreeGrafter"/>
</dbReference>
<evidence type="ECO:0000313" key="3">
    <source>
        <dbReference type="Proteomes" id="UP000270094"/>
    </source>
</evidence>
<dbReference type="InterPro" id="IPR040108">
    <property type="entry name" value="Laa1/Sip1/HEATR5"/>
</dbReference>
<accession>A0A3P7J6Y6</accession>
<reference evidence="2 3" key="1">
    <citation type="submission" date="2018-11" db="EMBL/GenBank/DDBJ databases">
        <authorList>
            <consortium name="Pathogen Informatics"/>
        </authorList>
    </citation>
    <scope>NUCLEOTIDE SEQUENCE [LARGE SCALE GENOMIC DNA]</scope>
</reference>
<evidence type="ECO:0000256" key="1">
    <source>
        <dbReference type="SAM" id="SignalP"/>
    </source>
</evidence>
<name>A0A3P7J6Y6_STRVU</name>
<protein>
    <submittedName>
        <fullName evidence="2">Uncharacterized protein</fullName>
    </submittedName>
</protein>
<dbReference type="GO" id="GO:0016020">
    <property type="term" value="C:membrane"/>
    <property type="evidence" value="ECO:0007669"/>
    <property type="project" value="TreeGrafter"/>
</dbReference>
<proteinExistence type="predicted"/>
<feature type="chain" id="PRO_5018015801" evidence="1">
    <location>
        <begin position="18"/>
        <end position="123"/>
    </location>
</feature>